<dbReference type="SMART" id="SM00589">
    <property type="entry name" value="PRY"/>
    <property type="match status" value="1"/>
</dbReference>
<accession>A0ABM1L2K0</accession>
<reference evidence="14" key="1">
    <citation type="submission" date="2025-08" db="UniProtKB">
        <authorList>
            <consortium name="RefSeq"/>
        </authorList>
    </citation>
    <scope>IDENTIFICATION</scope>
</reference>
<dbReference type="Gene3D" id="2.60.120.920">
    <property type="match status" value="1"/>
</dbReference>
<dbReference type="PROSITE" id="PS50089">
    <property type="entry name" value="ZF_RING_2"/>
    <property type="match status" value="1"/>
</dbReference>
<evidence type="ECO:0000256" key="7">
    <source>
        <dbReference type="ARBA" id="ARBA00022859"/>
    </source>
</evidence>
<evidence type="ECO:0000256" key="1">
    <source>
        <dbReference type="ARBA" id="ARBA00009651"/>
    </source>
</evidence>
<dbReference type="Gene3D" id="3.30.40.10">
    <property type="entry name" value="Zinc/RING finger domain, C3HC4 (zinc finger)"/>
    <property type="match status" value="1"/>
</dbReference>
<dbReference type="InterPro" id="IPR013083">
    <property type="entry name" value="Znf_RING/FYVE/PHD"/>
</dbReference>
<dbReference type="SMART" id="SM00449">
    <property type="entry name" value="SPRY"/>
    <property type="match status" value="1"/>
</dbReference>
<dbReference type="InterPro" id="IPR003877">
    <property type="entry name" value="SPRY_dom"/>
</dbReference>
<gene>
    <name evidence="14" type="primary">RNF135</name>
</gene>
<evidence type="ECO:0000256" key="9">
    <source>
        <dbReference type="PROSITE-ProRule" id="PRU00175"/>
    </source>
</evidence>
<dbReference type="InterPro" id="IPR003879">
    <property type="entry name" value="Butyrophylin_SPRY"/>
</dbReference>
<dbReference type="Proteomes" id="UP000694871">
    <property type="component" value="Unplaced"/>
</dbReference>
<keyword evidence="13" id="KW-1185">Reference proteome</keyword>
<dbReference type="InterPro" id="IPR051051">
    <property type="entry name" value="E3_ubiq-ligase_TRIM/RNF"/>
</dbReference>
<comment type="similarity">
    <text evidence="1">Belongs to the ohanin/vespryn family.</text>
</comment>
<comment type="function">
    <text evidence="8">Neurotoxin that produces dose-dependent hypolocomotion and hyperalgesia in mice. May directly act on the central nervous system, as it is 6500-fold more potent when administered intracerebroventricularly than intraperitoneal.</text>
</comment>
<evidence type="ECO:0000256" key="6">
    <source>
        <dbReference type="ARBA" id="ARBA00022833"/>
    </source>
</evidence>
<protein>
    <submittedName>
        <fullName evidence="14">E3 ubiquitin-protein ligase RNF135</fullName>
    </submittedName>
</protein>
<dbReference type="PROSITE" id="PS50188">
    <property type="entry name" value="B302_SPRY"/>
    <property type="match status" value="1"/>
</dbReference>
<dbReference type="InterPro" id="IPR043136">
    <property type="entry name" value="B30.2/SPRY_sf"/>
</dbReference>
<organism evidence="13 14">
    <name type="scientific">Gekko japonicus</name>
    <name type="common">Schlegel's Japanese gecko</name>
    <dbReference type="NCBI Taxonomy" id="146911"/>
    <lineage>
        <taxon>Eukaryota</taxon>
        <taxon>Metazoa</taxon>
        <taxon>Chordata</taxon>
        <taxon>Craniata</taxon>
        <taxon>Vertebrata</taxon>
        <taxon>Euteleostomi</taxon>
        <taxon>Lepidosauria</taxon>
        <taxon>Squamata</taxon>
        <taxon>Bifurcata</taxon>
        <taxon>Gekkota</taxon>
        <taxon>Gekkonidae</taxon>
        <taxon>Gekkoninae</taxon>
        <taxon>Gekko</taxon>
    </lineage>
</organism>
<feature type="domain" description="RING-type" evidence="11">
    <location>
        <begin position="22"/>
        <end position="66"/>
    </location>
</feature>
<keyword evidence="7" id="KW-0391">Immunity</keyword>
<dbReference type="InterPro" id="IPR017907">
    <property type="entry name" value="Znf_RING_CS"/>
</dbReference>
<dbReference type="SMART" id="SM00184">
    <property type="entry name" value="RING"/>
    <property type="match status" value="1"/>
</dbReference>
<dbReference type="InterPro" id="IPR001841">
    <property type="entry name" value="Znf_RING"/>
</dbReference>
<sequence>MASSAEGGQQVAVWLKADDLRCSICLELLTSPATLLCGHSFCLGCLRQWAEAKAREGRERSCPYCHRAFLKRLPERNVLLELLLEQYRRAASDGALPRARPPPPARSSQQPAASERATQDEVRISEIPAQVTVVCDAIANMGKDRTEMKDYVSQIKTTITEDFTVMKKYINEQEQMVLEVLDQECRVAEQKTDAVVRMLTARNDKLLELQDNSEELLKHVSPEQEACVGSSAAVDEVTLDVQKINNIACAVKKLKRSLKMPLLGKYSKQMLQDPPPGASSTSEILMEVEEHVVVSSSNSSQPQATHQDTSSCPSSMEWDRDSSMPMVSSQFSPWATDVTFDLERINNNLELTKDKRRVTVSPYPCKYERSPKRFRTSQVLGSPGFSEGCHYWEVSTKDSTGWAIGVAVGEIGCHDKLGRTELSWCIEWSNKKLSAWHKGQEIQISEEKPLRVGTFLNIPENCLSFYSCSDKETCLHNFEIKTDSPIYPAFWIYGVHAGEFLTMYSIKRS</sequence>
<proteinExistence type="inferred from homology"/>
<evidence type="ECO:0000256" key="4">
    <source>
        <dbReference type="ARBA" id="ARBA00022723"/>
    </source>
</evidence>
<name>A0ABM1L2K0_GEKJA</name>
<evidence type="ECO:0000313" key="14">
    <source>
        <dbReference type="RefSeq" id="XP_015280187.1"/>
    </source>
</evidence>
<dbReference type="GeneID" id="107121723"/>
<keyword evidence="5 9" id="KW-0863">Zinc-finger</keyword>
<evidence type="ECO:0000313" key="13">
    <source>
        <dbReference type="Proteomes" id="UP000694871"/>
    </source>
</evidence>
<dbReference type="InterPro" id="IPR013320">
    <property type="entry name" value="ConA-like_dom_sf"/>
</dbReference>
<dbReference type="InterPro" id="IPR001870">
    <property type="entry name" value="B30.2/SPRY"/>
</dbReference>
<evidence type="ECO:0000256" key="5">
    <source>
        <dbReference type="ARBA" id="ARBA00022771"/>
    </source>
</evidence>
<feature type="region of interest" description="Disordered" evidence="10">
    <location>
        <begin position="295"/>
        <end position="323"/>
    </location>
</feature>
<keyword evidence="4" id="KW-0479">Metal-binding</keyword>
<evidence type="ECO:0000256" key="10">
    <source>
        <dbReference type="SAM" id="MobiDB-lite"/>
    </source>
</evidence>
<feature type="region of interest" description="Disordered" evidence="10">
    <location>
        <begin position="93"/>
        <end position="121"/>
    </location>
</feature>
<dbReference type="PANTHER" id="PTHR25465:SF41">
    <property type="entry name" value="E3 UBIQUITIN-PROTEIN LIGASE RNF135"/>
    <property type="match status" value="1"/>
</dbReference>
<dbReference type="SUPFAM" id="SSF57850">
    <property type="entry name" value="RING/U-box"/>
    <property type="match status" value="1"/>
</dbReference>
<keyword evidence="3" id="KW-0800">Toxin</keyword>
<evidence type="ECO:0000259" key="11">
    <source>
        <dbReference type="PROSITE" id="PS50089"/>
    </source>
</evidence>
<keyword evidence="6" id="KW-0862">Zinc</keyword>
<feature type="compositionally biased region" description="Polar residues" evidence="10">
    <location>
        <begin position="301"/>
        <end position="314"/>
    </location>
</feature>
<keyword evidence="3" id="KW-0528">Neurotoxin</keyword>
<dbReference type="PROSITE" id="PS00518">
    <property type="entry name" value="ZF_RING_1"/>
    <property type="match status" value="1"/>
</dbReference>
<dbReference type="Pfam" id="PF00622">
    <property type="entry name" value="SPRY"/>
    <property type="match status" value="1"/>
</dbReference>
<evidence type="ECO:0000256" key="3">
    <source>
        <dbReference type="ARBA" id="ARBA00022699"/>
    </source>
</evidence>
<feature type="domain" description="B30.2/SPRY" evidence="12">
    <location>
        <begin position="318"/>
        <end position="509"/>
    </location>
</feature>
<dbReference type="InterPro" id="IPR006574">
    <property type="entry name" value="PRY"/>
</dbReference>
<evidence type="ECO:0000256" key="8">
    <source>
        <dbReference type="ARBA" id="ARBA00034460"/>
    </source>
</evidence>
<dbReference type="InterPro" id="IPR027370">
    <property type="entry name" value="Znf-RING_euk"/>
</dbReference>
<dbReference type="PRINTS" id="PR01407">
    <property type="entry name" value="BUTYPHLNCDUF"/>
</dbReference>
<dbReference type="RefSeq" id="XP_015280187.1">
    <property type="nucleotide sequence ID" value="XM_015424701.1"/>
</dbReference>
<evidence type="ECO:0000259" key="12">
    <source>
        <dbReference type="PROSITE" id="PS50188"/>
    </source>
</evidence>
<dbReference type="Pfam" id="PF13445">
    <property type="entry name" value="zf-RING_UBOX"/>
    <property type="match status" value="1"/>
</dbReference>
<keyword evidence="2" id="KW-0399">Innate immunity</keyword>
<evidence type="ECO:0000256" key="2">
    <source>
        <dbReference type="ARBA" id="ARBA00022588"/>
    </source>
</evidence>
<dbReference type="SUPFAM" id="SSF49899">
    <property type="entry name" value="Concanavalin A-like lectins/glucanases"/>
    <property type="match status" value="1"/>
</dbReference>
<dbReference type="PANTHER" id="PTHR25465">
    <property type="entry name" value="B-BOX DOMAIN CONTAINING"/>
    <property type="match status" value="1"/>
</dbReference>